<dbReference type="AlphaFoldDB" id="A0A5C1YCH4"/>
<protein>
    <submittedName>
        <fullName evidence="1">Uncharacterized protein</fullName>
    </submittedName>
</protein>
<sequence>MWDPEHFPGADNVPWQLLIRARFAFEIDAVIASQIVHALAEVLPTKAVVQLSRAATQAVAAGSRAKVAPETTLGALSAAADFDDWCGTTWPRWPFPWPGPRRFEDLVDPIAVLTIDQARTFLGAASPEFQKGFGAALDDIAGGFAR</sequence>
<dbReference type="RefSeq" id="WP_149326003.1">
    <property type="nucleotide sequence ID" value="NZ_CP043504.1"/>
</dbReference>
<dbReference type="EMBL" id="CP043504">
    <property type="protein sequence ID" value="QEO10587.1"/>
    <property type="molecule type" value="Genomic_DNA"/>
</dbReference>
<name>A0A5C1YCH4_9MICO</name>
<keyword evidence="2" id="KW-1185">Reference proteome</keyword>
<reference evidence="1 2" key="1">
    <citation type="submission" date="2019-09" db="EMBL/GenBank/DDBJ databases">
        <title>Genome sequencing of strain KACC 19322.</title>
        <authorList>
            <person name="Heo J."/>
            <person name="Kim S.-J."/>
            <person name="Kim J.-S."/>
            <person name="Hong S.-B."/>
            <person name="Kwon S.-W."/>
        </authorList>
    </citation>
    <scope>NUCLEOTIDE SEQUENCE [LARGE SCALE GENOMIC DNA]</scope>
    <source>
        <strain evidence="1 2">KACC 19322</strain>
    </source>
</reference>
<dbReference type="KEGG" id="lyk:FLP23_11595"/>
<dbReference type="Proteomes" id="UP000322159">
    <property type="component" value="Chromosome"/>
</dbReference>
<accession>A0A5C1YCH4</accession>
<evidence type="ECO:0000313" key="2">
    <source>
        <dbReference type="Proteomes" id="UP000322159"/>
    </source>
</evidence>
<organism evidence="1 2">
    <name type="scientific">Protaetiibacter larvae</name>
    <dbReference type="NCBI Taxonomy" id="2592654"/>
    <lineage>
        <taxon>Bacteria</taxon>
        <taxon>Bacillati</taxon>
        <taxon>Actinomycetota</taxon>
        <taxon>Actinomycetes</taxon>
        <taxon>Micrococcales</taxon>
        <taxon>Microbacteriaceae</taxon>
        <taxon>Protaetiibacter</taxon>
    </lineage>
</organism>
<dbReference type="OrthoDB" id="4865982at2"/>
<proteinExistence type="predicted"/>
<gene>
    <name evidence="1" type="ORF">FLP23_11595</name>
</gene>
<evidence type="ECO:0000313" key="1">
    <source>
        <dbReference type="EMBL" id="QEO10587.1"/>
    </source>
</evidence>